<sequence>MKTRRVYSTTDLAQARHALAAARKAGVADEDLSLIARHDIELDKIPEGRKDEHSDFMPAAVRGLAQGGATGLLAGLVAMAIPPLGVTFAGALGVTAAAALMGGWTGALTGSAAPDPVRQKFEAEIEAGRILLVVDGEGDAGPRADTAVVATGAAPLPFAQPTTLS</sequence>
<keyword evidence="1" id="KW-0472">Membrane</keyword>
<dbReference type="InterPro" id="IPR052948">
    <property type="entry name" value="Low_temp-induced_all0457"/>
</dbReference>
<accession>A0A7X5TRB8</accession>
<gene>
    <name evidence="2" type="ORF">HBF32_14515</name>
</gene>
<name>A0A7X5TRB8_9GAMM</name>
<reference evidence="2 3" key="1">
    <citation type="journal article" date="2006" name="Int. J. Syst. Evol. Microbiol.">
        <title>Dyella yeojuensis sp. nov., isolated from greenhouse soil in Korea.</title>
        <authorList>
            <person name="Kim B.Y."/>
            <person name="Weon H.Y."/>
            <person name="Lee K.H."/>
            <person name="Seok S.J."/>
            <person name="Kwon S.W."/>
            <person name="Go S.J."/>
            <person name="Stackebrandt E."/>
        </authorList>
    </citation>
    <scope>NUCLEOTIDE SEQUENCE [LARGE SCALE GENOMIC DNA]</scope>
    <source>
        <strain evidence="2 3">DSM 17673</strain>
    </source>
</reference>
<dbReference type="PANTHER" id="PTHR36109">
    <property type="entry name" value="MEMBRANE PROTEIN-RELATED"/>
    <property type="match status" value="1"/>
</dbReference>
<evidence type="ECO:0000313" key="2">
    <source>
        <dbReference type="EMBL" id="NID16683.1"/>
    </source>
</evidence>
<dbReference type="AlphaFoldDB" id="A0A7X5TRB8"/>
<keyword evidence="1" id="KW-1133">Transmembrane helix</keyword>
<evidence type="ECO:0000256" key="1">
    <source>
        <dbReference type="SAM" id="Phobius"/>
    </source>
</evidence>
<organism evidence="2 3">
    <name type="scientific">Luteibacter yeojuensis</name>
    <dbReference type="NCBI Taxonomy" id="345309"/>
    <lineage>
        <taxon>Bacteria</taxon>
        <taxon>Pseudomonadati</taxon>
        <taxon>Pseudomonadota</taxon>
        <taxon>Gammaproteobacteria</taxon>
        <taxon>Lysobacterales</taxon>
        <taxon>Rhodanobacteraceae</taxon>
        <taxon>Luteibacter</taxon>
    </lineage>
</organism>
<comment type="caution">
    <text evidence="2">The sequence shown here is derived from an EMBL/GenBank/DDBJ whole genome shotgun (WGS) entry which is preliminary data.</text>
</comment>
<evidence type="ECO:0000313" key="3">
    <source>
        <dbReference type="Proteomes" id="UP000518878"/>
    </source>
</evidence>
<proteinExistence type="predicted"/>
<dbReference type="EMBL" id="JAAQTL010000001">
    <property type="protein sequence ID" value="NID16683.1"/>
    <property type="molecule type" value="Genomic_DNA"/>
</dbReference>
<feature type="transmembrane region" description="Helical" evidence="1">
    <location>
        <begin position="87"/>
        <end position="110"/>
    </location>
</feature>
<dbReference type="PANTHER" id="PTHR36109:SF2">
    <property type="entry name" value="MEMBRANE PROTEIN"/>
    <property type="match status" value="1"/>
</dbReference>
<protein>
    <recommendedName>
        <fullName evidence="4">DUF1269 domain-containing protein</fullName>
    </recommendedName>
</protein>
<dbReference type="Proteomes" id="UP000518878">
    <property type="component" value="Unassembled WGS sequence"/>
</dbReference>
<evidence type="ECO:0008006" key="4">
    <source>
        <dbReference type="Google" id="ProtNLM"/>
    </source>
</evidence>
<keyword evidence="1" id="KW-0812">Transmembrane</keyword>
<feature type="transmembrane region" description="Helical" evidence="1">
    <location>
        <begin position="59"/>
        <end position="81"/>
    </location>
</feature>
<dbReference type="RefSeq" id="WP_166700309.1">
    <property type="nucleotide sequence ID" value="NZ_JAAQTL010000001.1"/>
</dbReference>
<keyword evidence="3" id="KW-1185">Reference proteome</keyword>